<dbReference type="GO" id="GO:0005829">
    <property type="term" value="C:cytosol"/>
    <property type="evidence" value="ECO:0007669"/>
    <property type="project" value="TreeGrafter"/>
</dbReference>
<dbReference type="RefSeq" id="WP_077835377.1">
    <property type="nucleotide sequence ID" value="NZ_CP096983.1"/>
</dbReference>
<reference evidence="1 2" key="1">
    <citation type="submission" date="2022-04" db="EMBL/GenBank/DDBJ databases">
        <title>Genome sequence of C. roseum typestrain.</title>
        <authorList>
            <person name="Poehlein A."/>
            <person name="Schoch T."/>
            <person name="Duerre P."/>
            <person name="Daniel R."/>
        </authorList>
    </citation>
    <scope>NUCLEOTIDE SEQUENCE [LARGE SCALE GENOMIC DNA]</scope>
    <source>
        <strain evidence="1 2">DSM 7320</strain>
    </source>
</reference>
<proteinExistence type="predicted"/>
<dbReference type="CDD" id="cd01745">
    <property type="entry name" value="GATase1_2"/>
    <property type="match status" value="1"/>
</dbReference>
<evidence type="ECO:0000313" key="2">
    <source>
        <dbReference type="Proteomes" id="UP000190951"/>
    </source>
</evidence>
<organism evidence="1 2">
    <name type="scientific">Clostridium felsineum</name>
    <dbReference type="NCBI Taxonomy" id="36839"/>
    <lineage>
        <taxon>Bacteria</taxon>
        <taxon>Bacillati</taxon>
        <taxon>Bacillota</taxon>
        <taxon>Clostridia</taxon>
        <taxon>Eubacteriales</taxon>
        <taxon>Clostridiaceae</taxon>
        <taxon>Clostridium</taxon>
    </lineage>
</organism>
<keyword evidence="1" id="KW-0328">Glycosyltransferase</keyword>
<keyword evidence="1" id="KW-0808">Transferase</keyword>
<keyword evidence="2" id="KW-1185">Reference proteome</keyword>
<dbReference type="PROSITE" id="PS51273">
    <property type="entry name" value="GATASE_TYPE_1"/>
    <property type="match status" value="1"/>
</dbReference>
<sequence length="243" mass="27459">MRPIIGITTVCKNENADLFTFLNYNYSKSVVLAGGTPILIPLGGEEDDIKNYIDIIDGLLLSGGEDINPLFYGENPISKVMYTSPARDEYEKKLYSKALEKDMPVLGICRGIQFMNSVSGGTLYQDINVQCDKSNGHNPRGNPKCNLYHTVNILRKSKLFNVFGEEEIKVNSFHHQAINRLSDEFIISAKSPDGIVEGIEHIKKSFVIGVQWHPEYLSAIYPEFLRLFEAFVLESSKFKRENK</sequence>
<dbReference type="FunFam" id="3.40.50.880:FF:000030">
    <property type="entry name" value="Gamma-glutamyl-gamma-aminobutyrate hydrolase PuuD"/>
    <property type="match status" value="1"/>
</dbReference>
<protein>
    <submittedName>
        <fullName evidence="1">Glutamine amidotransferase</fullName>
        <ecNumber evidence="1">2.4.2.-</ecNumber>
    </submittedName>
</protein>
<name>A0A1S8LMW7_9CLOT</name>
<dbReference type="PANTHER" id="PTHR43235">
    <property type="entry name" value="GLUTAMINE AMIDOTRANSFERASE PB2B2.05-RELATED"/>
    <property type="match status" value="1"/>
</dbReference>
<dbReference type="GO" id="GO:0016811">
    <property type="term" value="F:hydrolase activity, acting on carbon-nitrogen (but not peptide) bonds, in linear amides"/>
    <property type="evidence" value="ECO:0007669"/>
    <property type="project" value="InterPro"/>
</dbReference>
<keyword evidence="1" id="KW-0315">Glutamine amidotransferase</keyword>
<dbReference type="KEGG" id="crw:CROST_023420"/>
<dbReference type="PANTHER" id="PTHR43235:SF1">
    <property type="entry name" value="GLUTAMINE AMIDOTRANSFERASE PB2B2.05-RELATED"/>
    <property type="match status" value="1"/>
</dbReference>
<gene>
    <name evidence="1" type="ORF">CROST_023420</name>
</gene>
<dbReference type="InterPro" id="IPR011697">
    <property type="entry name" value="Peptidase_C26"/>
</dbReference>
<dbReference type="EC" id="2.4.2.-" evidence="1"/>
<dbReference type="AlphaFoldDB" id="A0A1S8LMW7"/>
<dbReference type="SUPFAM" id="SSF52317">
    <property type="entry name" value="Class I glutamine amidotransferase-like"/>
    <property type="match status" value="1"/>
</dbReference>
<dbReference type="GO" id="GO:0016757">
    <property type="term" value="F:glycosyltransferase activity"/>
    <property type="evidence" value="ECO:0007669"/>
    <property type="project" value="UniProtKB-KW"/>
</dbReference>
<dbReference type="InterPro" id="IPR044668">
    <property type="entry name" value="PuuD-like"/>
</dbReference>
<dbReference type="Pfam" id="PF07722">
    <property type="entry name" value="Peptidase_C26"/>
    <property type="match status" value="1"/>
</dbReference>
<dbReference type="STRING" id="84029.CROST_03510"/>
<dbReference type="Proteomes" id="UP000190951">
    <property type="component" value="Chromosome"/>
</dbReference>
<dbReference type="Gene3D" id="3.40.50.880">
    <property type="match status" value="1"/>
</dbReference>
<evidence type="ECO:0000313" key="1">
    <source>
        <dbReference type="EMBL" id="URZ11625.1"/>
    </source>
</evidence>
<dbReference type="InterPro" id="IPR029062">
    <property type="entry name" value="Class_I_gatase-like"/>
</dbReference>
<dbReference type="EMBL" id="CP096983">
    <property type="protein sequence ID" value="URZ11625.1"/>
    <property type="molecule type" value="Genomic_DNA"/>
</dbReference>
<accession>A0A1S8LMW7</accession>